<keyword evidence="1" id="KW-0732">Signal</keyword>
<reference evidence="2" key="1">
    <citation type="journal article" date="2022" name="bioRxiv">
        <title>Sequencing and chromosome-scale assembly of the giantPleurodeles waltlgenome.</title>
        <authorList>
            <person name="Brown T."/>
            <person name="Elewa A."/>
            <person name="Iarovenko S."/>
            <person name="Subramanian E."/>
            <person name="Araus A.J."/>
            <person name="Petzold A."/>
            <person name="Susuki M."/>
            <person name="Suzuki K.-i.T."/>
            <person name="Hayashi T."/>
            <person name="Toyoda A."/>
            <person name="Oliveira C."/>
            <person name="Osipova E."/>
            <person name="Leigh N.D."/>
            <person name="Simon A."/>
            <person name="Yun M.H."/>
        </authorList>
    </citation>
    <scope>NUCLEOTIDE SEQUENCE</scope>
    <source>
        <strain evidence="2">20211129_DDA</strain>
        <tissue evidence="2">Liver</tissue>
    </source>
</reference>
<proteinExistence type="predicted"/>
<name>A0AAV7RFF2_PLEWA</name>
<evidence type="ECO:0000313" key="3">
    <source>
        <dbReference type="Proteomes" id="UP001066276"/>
    </source>
</evidence>
<evidence type="ECO:0008006" key="4">
    <source>
        <dbReference type="Google" id="ProtNLM"/>
    </source>
</evidence>
<gene>
    <name evidence="2" type="ORF">NDU88_002943</name>
</gene>
<accession>A0AAV7RFF2</accession>
<evidence type="ECO:0000313" key="2">
    <source>
        <dbReference type="EMBL" id="KAJ1150146.1"/>
    </source>
</evidence>
<organism evidence="2 3">
    <name type="scientific">Pleurodeles waltl</name>
    <name type="common">Iberian ribbed newt</name>
    <dbReference type="NCBI Taxonomy" id="8319"/>
    <lineage>
        <taxon>Eukaryota</taxon>
        <taxon>Metazoa</taxon>
        <taxon>Chordata</taxon>
        <taxon>Craniata</taxon>
        <taxon>Vertebrata</taxon>
        <taxon>Euteleostomi</taxon>
        <taxon>Amphibia</taxon>
        <taxon>Batrachia</taxon>
        <taxon>Caudata</taxon>
        <taxon>Salamandroidea</taxon>
        <taxon>Salamandridae</taxon>
        <taxon>Pleurodelinae</taxon>
        <taxon>Pleurodeles</taxon>
    </lineage>
</organism>
<keyword evidence="3" id="KW-1185">Reference proteome</keyword>
<dbReference type="EMBL" id="JANPWB010000009">
    <property type="protein sequence ID" value="KAJ1150146.1"/>
    <property type="molecule type" value="Genomic_DNA"/>
</dbReference>
<evidence type="ECO:0000256" key="1">
    <source>
        <dbReference type="SAM" id="SignalP"/>
    </source>
</evidence>
<feature type="chain" id="PRO_5043473809" description="Secreted protein" evidence="1">
    <location>
        <begin position="20"/>
        <end position="185"/>
    </location>
</feature>
<feature type="signal peptide" evidence="1">
    <location>
        <begin position="1"/>
        <end position="19"/>
    </location>
</feature>
<dbReference type="AlphaFoldDB" id="A0AAV7RFF2"/>
<protein>
    <recommendedName>
        <fullName evidence="4">Secreted protein</fullName>
    </recommendedName>
</protein>
<sequence>MVTRFNPLLLFFLLEGLTGRGDRHRCTERAAVGVVPLCPVHLLLPVTFGSRLDLSRSRYGQALRWTPSWVLGDDQLFRCSRVARRLWIDDSGAVPAPLLIRASPSLASVLSFPCGSELGRHAGRPLQLLAHRVVGRTVHMLLDGAGHRQNLLCGCAVEVPDRSQLILYPTLRLQCNVALRPCPGQ</sequence>
<dbReference type="Proteomes" id="UP001066276">
    <property type="component" value="Chromosome 5"/>
</dbReference>
<comment type="caution">
    <text evidence="2">The sequence shown here is derived from an EMBL/GenBank/DDBJ whole genome shotgun (WGS) entry which is preliminary data.</text>
</comment>